<keyword evidence="3" id="KW-1185">Reference proteome</keyword>
<dbReference type="Proteomes" id="UP001479436">
    <property type="component" value="Unassembled WGS sequence"/>
</dbReference>
<evidence type="ECO:0000259" key="1">
    <source>
        <dbReference type="Pfam" id="PF21138"/>
    </source>
</evidence>
<sequence length="170" mass="18783">METFVENQLALLEKERQLEIDENSELLGQRSVQQLQRRGLALGGLRITALRTGLGGKSVVDFEPPLHLSTFLPHRIRSGDIIAITEDLRVSVNTPTGTSLAVSKTVSANPSATVGAPLKPNETVPFVDGVVLKVTDTVITVAVKEELPVEWEDRCKMYYSNNFLIERQEN</sequence>
<comment type="caution">
    <text evidence="2">The sequence shown here is derived from an EMBL/GenBank/DDBJ whole genome shotgun (WGS) entry which is preliminary data.</text>
</comment>
<accession>A0ABR2WVG9</accession>
<evidence type="ECO:0000313" key="3">
    <source>
        <dbReference type="Proteomes" id="UP001479436"/>
    </source>
</evidence>
<dbReference type="Gene3D" id="2.40.30.270">
    <property type="match status" value="1"/>
</dbReference>
<name>A0ABR2WVG9_9FUNG</name>
<protein>
    <recommendedName>
        <fullName evidence="1">Helicase SMUBP-2/HCS1 1B domain-containing protein</fullName>
    </recommendedName>
</protein>
<dbReference type="InterPro" id="IPR048761">
    <property type="entry name" value="SMUBP-2_HCS1_1B"/>
</dbReference>
<gene>
    <name evidence="2" type="ORF">K7432_006087</name>
</gene>
<dbReference type="Pfam" id="PF21138">
    <property type="entry name" value="SMUBP-2_HCS1_1B"/>
    <property type="match status" value="1"/>
</dbReference>
<reference evidence="2 3" key="1">
    <citation type="submission" date="2023-04" db="EMBL/GenBank/DDBJ databases">
        <title>Genome of Basidiobolus ranarum AG-B5.</title>
        <authorList>
            <person name="Stajich J.E."/>
            <person name="Carter-House D."/>
            <person name="Gryganskyi A."/>
        </authorList>
    </citation>
    <scope>NUCLEOTIDE SEQUENCE [LARGE SCALE GENOMIC DNA]</scope>
    <source>
        <strain evidence="2 3">AG-B5</strain>
    </source>
</reference>
<dbReference type="EMBL" id="JASJQH010000258">
    <property type="protein sequence ID" value="KAK9765525.1"/>
    <property type="molecule type" value="Genomic_DNA"/>
</dbReference>
<proteinExistence type="predicted"/>
<feature type="domain" description="Helicase SMUBP-2/HCS1 1B" evidence="1">
    <location>
        <begin position="5"/>
        <end position="88"/>
    </location>
</feature>
<evidence type="ECO:0000313" key="2">
    <source>
        <dbReference type="EMBL" id="KAK9765525.1"/>
    </source>
</evidence>
<organism evidence="2 3">
    <name type="scientific">Basidiobolus ranarum</name>
    <dbReference type="NCBI Taxonomy" id="34480"/>
    <lineage>
        <taxon>Eukaryota</taxon>
        <taxon>Fungi</taxon>
        <taxon>Fungi incertae sedis</taxon>
        <taxon>Zoopagomycota</taxon>
        <taxon>Entomophthoromycotina</taxon>
        <taxon>Basidiobolomycetes</taxon>
        <taxon>Basidiobolales</taxon>
        <taxon>Basidiobolaceae</taxon>
        <taxon>Basidiobolus</taxon>
    </lineage>
</organism>